<comment type="caution">
    <text evidence="2">The sequence shown here is derived from an EMBL/GenBank/DDBJ whole genome shotgun (WGS) entry which is preliminary data.</text>
</comment>
<evidence type="ECO:0000259" key="1">
    <source>
        <dbReference type="Pfam" id="PF16762"/>
    </source>
</evidence>
<reference evidence="2 3" key="1">
    <citation type="submission" date="2023-09" db="EMBL/GenBank/DDBJ databases">
        <authorList>
            <person name="Rey-Velasco X."/>
        </authorList>
    </citation>
    <scope>NUCLEOTIDE SEQUENCE [LARGE SCALE GENOMIC DNA]</scope>
    <source>
        <strain evidence="2 3">P385</strain>
    </source>
</reference>
<name>A0ABU3B627_9GAMM</name>
<gene>
    <name evidence="2" type="ORF">RM531_05355</name>
</gene>
<dbReference type="InterPro" id="IPR013321">
    <property type="entry name" value="Arc_rbn_hlx_hlx"/>
</dbReference>
<dbReference type="RefSeq" id="WP_311657842.1">
    <property type="nucleotide sequence ID" value="NZ_JAVRHY010000004.1"/>
</dbReference>
<protein>
    <submittedName>
        <fullName evidence="2">Ribbon-helix-helix domain-containing protein</fullName>
    </submittedName>
</protein>
<proteinExistence type="predicted"/>
<dbReference type="Proteomes" id="UP001259982">
    <property type="component" value="Unassembled WGS sequence"/>
</dbReference>
<organism evidence="2 3">
    <name type="scientific">Spectribacter acetivorans</name>
    <dbReference type="NCBI Taxonomy" id="3075603"/>
    <lineage>
        <taxon>Bacteria</taxon>
        <taxon>Pseudomonadati</taxon>
        <taxon>Pseudomonadota</taxon>
        <taxon>Gammaproteobacteria</taxon>
        <taxon>Salinisphaerales</taxon>
        <taxon>Salinisphaeraceae</taxon>
        <taxon>Spectribacter</taxon>
    </lineage>
</organism>
<evidence type="ECO:0000313" key="2">
    <source>
        <dbReference type="EMBL" id="MDT0617890.1"/>
    </source>
</evidence>
<dbReference type="Pfam" id="PF16762">
    <property type="entry name" value="RHH_6"/>
    <property type="match status" value="1"/>
</dbReference>
<keyword evidence="3" id="KW-1185">Reference proteome</keyword>
<dbReference type="Gene3D" id="1.10.1220.10">
    <property type="entry name" value="Met repressor-like"/>
    <property type="match status" value="1"/>
</dbReference>
<feature type="domain" description="XACb0070 ribbon-helix-helix" evidence="1">
    <location>
        <begin position="3"/>
        <end position="77"/>
    </location>
</feature>
<sequence length="81" mass="9850">MSEQTRWHLKVSDEADRQVRSFLAERGYKKGDLSRFVEEAVRWRVLDRTTEDFRDRFSDLDDEEIDRLSEEAVRFARLARR</sequence>
<evidence type="ECO:0000313" key="3">
    <source>
        <dbReference type="Proteomes" id="UP001259982"/>
    </source>
</evidence>
<dbReference type="EMBL" id="JAVRHY010000004">
    <property type="protein sequence ID" value="MDT0617890.1"/>
    <property type="molecule type" value="Genomic_DNA"/>
</dbReference>
<accession>A0ABU3B627</accession>
<dbReference type="InterPro" id="IPR031914">
    <property type="entry name" value="XACb0070_RHH_dom"/>
</dbReference>